<sequence>MFSLAAPTSDVSDMSCPTPTLNFFERFSDLAPEIRIKVWQFACAARIVTIRYQSEHDRCVSGTPPPVLLSTNRESRAEALRCYQLAFGTKSSPSKIHFNPYRDTLYLPRHRLMGYDDTLRDFRSYLADPRVLDDVRYLALDHVDVEVKRPWESYNKAALIRDFPMLKEMFLVLCERGRSKGGKHEDVIFAAPREDPEDLLRMWVDFRQAFVKEQMILEEVSREIGKHCVQCSLPTVRIRSKTPRRQSVDAIPELDGMSNLRIS</sequence>
<dbReference type="Pfam" id="PF20150">
    <property type="entry name" value="2EXR"/>
    <property type="match status" value="1"/>
</dbReference>
<dbReference type="PANTHER" id="PTHR35910:SF6">
    <property type="entry name" value="2EXR DOMAIN-CONTAINING PROTEIN"/>
    <property type="match status" value="1"/>
</dbReference>
<dbReference type="InterPro" id="IPR045518">
    <property type="entry name" value="2EXR"/>
</dbReference>
<proteinExistence type="predicted"/>
<organism evidence="2 3">
    <name type="scientific">Coleophoma crateriformis</name>
    <dbReference type="NCBI Taxonomy" id="565419"/>
    <lineage>
        <taxon>Eukaryota</taxon>
        <taxon>Fungi</taxon>
        <taxon>Dikarya</taxon>
        <taxon>Ascomycota</taxon>
        <taxon>Pezizomycotina</taxon>
        <taxon>Leotiomycetes</taxon>
        <taxon>Helotiales</taxon>
        <taxon>Dermateaceae</taxon>
        <taxon>Coleophoma</taxon>
    </lineage>
</organism>
<dbReference type="AlphaFoldDB" id="A0A3D8S2T5"/>
<dbReference type="OrthoDB" id="3513892at2759"/>
<dbReference type="EMBL" id="PDLN01000007">
    <property type="protein sequence ID" value="RDW80578.1"/>
    <property type="molecule type" value="Genomic_DNA"/>
</dbReference>
<evidence type="ECO:0000313" key="2">
    <source>
        <dbReference type="EMBL" id="RDW80578.1"/>
    </source>
</evidence>
<keyword evidence="3" id="KW-1185">Reference proteome</keyword>
<dbReference type="Proteomes" id="UP000256328">
    <property type="component" value="Unassembled WGS sequence"/>
</dbReference>
<feature type="domain" description="2EXR" evidence="1">
    <location>
        <begin position="24"/>
        <end position="105"/>
    </location>
</feature>
<accession>A0A3D8S2T5</accession>
<evidence type="ECO:0000313" key="3">
    <source>
        <dbReference type="Proteomes" id="UP000256328"/>
    </source>
</evidence>
<gene>
    <name evidence="2" type="ORF">BP5796_05276</name>
</gene>
<reference evidence="2 3" key="1">
    <citation type="journal article" date="2018" name="IMA Fungus">
        <title>IMA Genome-F 9: Draft genome sequence of Annulohypoxylon stygium, Aspergillus mulundensis, Berkeleyomyces basicola (syn. Thielaviopsis basicola), Ceratocystis smalleyi, two Cercospora beticola strains, Coleophoma cylindrospora, Fusarium fracticaudum, Phialophora cf. hyalina, and Morchella septimelata.</title>
        <authorList>
            <person name="Wingfield B.D."/>
            <person name="Bills G.F."/>
            <person name="Dong Y."/>
            <person name="Huang W."/>
            <person name="Nel W.J."/>
            <person name="Swalarsk-Parry B.S."/>
            <person name="Vaghefi N."/>
            <person name="Wilken P.M."/>
            <person name="An Z."/>
            <person name="de Beer Z.W."/>
            <person name="De Vos L."/>
            <person name="Chen L."/>
            <person name="Duong T.A."/>
            <person name="Gao Y."/>
            <person name="Hammerbacher A."/>
            <person name="Kikkert J.R."/>
            <person name="Li Y."/>
            <person name="Li H."/>
            <person name="Li K."/>
            <person name="Li Q."/>
            <person name="Liu X."/>
            <person name="Ma X."/>
            <person name="Naidoo K."/>
            <person name="Pethybridge S.J."/>
            <person name="Sun J."/>
            <person name="Steenkamp E.T."/>
            <person name="van der Nest M.A."/>
            <person name="van Wyk S."/>
            <person name="Wingfield M.J."/>
            <person name="Xiong C."/>
            <person name="Yue Q."/>
            <person name="Zhang X."/>
        </authorList>
    </citation>
    <scope>NUCLEOTIDE SEQUENCE [LARGE SCALE GENOMIC DNA]</scope>
    <source>
        <strain evidence="2 3">BP5796</strain>
    </source>
</reference>
<protein>
    <recommendedName>
        <fullName evidence="1">2EXR domain-containing protein</fullName>
    </recommendedName>
</protein>
<dbReference type="PANTHER" id="PTHR35910">
    <property type="entry name" value="2EXR DOMAIN-CONTAINING PROTEIN"/>
    <property type="match status" value="1"/>
</dbReference>
<comment type="caution">
    <text evidence="2">The sequence shown here is derived from an EMBL/GenBank/DDBJ whole genome shotgun (WGS) entry which is preliminary data.</text>
</comment>
<name>A0A3D8S2T5_9HELO</name>
<evidence type="ECO:0000259" key="1">
    <source>
        <dbReference type="Pfam" id="PF20150"/>
    </source>
</evidence>